<feature type="region of interest" description="Disordered" evidence="1">
    <location>
        <begin position="1"/>
        <end position="32"/>
    </location>
</feature>
<name>A0A1A8DAJ4_NOTKA</name>
<feature type="non-terminal residue" evidence="2">
    <location>
        <position position="1"/>
    </location>
</feature>
<accession>A0A1A8DAJ4</accession>
<gene>
    <name evidence="2" type="primary">ITIH5</name>
</gene>
<reference evidence="2" key="2">
    <citation type="submission" date="2016-06" db="EMBL/GenBank/DDBJ databases">
        <title>The genome of a short-lived fish provides insights into sex chromosome evolution and the genetic control of aging.</title>
        <authorList>
            <person name="Reichwald K."/>
            <person name="Felder M."/>
            <person name="Petzold A."/>
            <person name="Koch P."/>
            <person name="Groth M."/>
            <person name="Platzer M."/>
        </authorList>
    </citation>
    <scope>NUCLEOTIDE SEQUENCE</scope>
    <source>
        <tissue evidence="2">Brain</tissue>
    </source>
</reference>
<organism evidence="2">
    <name type="scientific">Nothobranchius kadleci</name>
    <name type="common">African annual killifish</name>
    <dbReference type="NCBI Taxonomy" id="1051664"/>
    <lineage>
        <taxon>Eukaryota</taxon>
        <taxon>Metazoa</taxon>
        <taxon>Chordata</taxon>
        <taxon>Craniata</taxon>
        <taxon>Vertebrata</taxon>
        <taxon>Euteleostomi</taxon>
        <taxon>Actinopterygii</taxon>
        <taxon>Neopterygii</taxon>
        <taxon>Teleostei</taxon>
        <taxon>Neoteleostei</taxon>
        <taxon>Acanthomorphata</taxon>
        <taxon>Ovalentaria</taxon>
        <taxon>Atherinomorphae</taxon>
        <taxon>Cyprinodontiformes</taxon>
        <taxon>Nothobranchiidae</taxon>
        <taxon>Nothobranchius</taxon>
    </lineage>
</organism>
<evidence type="ECO:0000256" key="1">
    <source>
        <dbReference type="SAM" id="MobiDB-lite"/>
    </source>
</evidence>
<feature type="non-terminal residue" evidence="2">
    <location>
        <position position="32"/>
    </location>
</feature>
<evidence type="ECO:0000313" key="2">
    <source>
        <dbReference type="EMBL" id="SBQ30403.1"/>
    </source>
</evidence>
<sequence length="32" mass="3653">RLSVVRPPCLGRRRNSTLRSRSGVSHLYSSRV</sequence>
<reference evidence="2" key="1">
    <citation type="submission" date="2016-05" db="EMBL/GenBank/DDBJ databases">
        <authorList>
            <person name="Lavstsen T."/>
            <person name="Jespersen J.S."/>
        </authorList>
    </citation>
    <scope>NUCLEOTIDE SEQUENCE</scope>
    <source>
        <tissue evidence="2">Brain</tissue>
    </source>
</reference>
<feature type="compositionally biased region" description="Polar residues" evidence="1">
    <location>
        <begin position="17"/>
        <end position="32"/>
    </location>
</feature>
<dbReference type="EMBL" id="HAEA01001923">
    <property type="protein sequence ID" value="SBQ30403.1"/>
    <property type="molecule type" value="Transcribed_RNA"/>
</dbReference>
<protein>
    <submittedName>
        <fullName evidence="2">Inter-alpha (Globulin) inhibitor H5</fullName>
    </submittedName>
</protein>
<dbReference type="AlphaFoldDB" id="A0A1A8DAJ4"/>
<proteinExistence type="predicted"/>